<feature type="transmembrane region" description="Helical" evidence="2">
    <location>
        <begin position="20"/>
        <end position="41"/>
    </location>
</feature>
<organism evidence="5 6">
    <name type="scientific">Cladobotryum mycophilum</name>
    <dbReference type="NCBI Taxonomy" id="491253"/>
    <lineage>
        <taxon>Eukaryota</taxon>
        <taxon>Fungi</taxon>
        <taxon>Dikarya</taxon>
        <taxon>Ascomycota</taxon>
        <taxon>Pezizomycotina</taxon>
        <taxon>Sordariomycetes</taxon>
        <taxon>Hypocreomycetidae</taxon>
        <taxon>Hypocreales</taxon>
        <taxon>Hypocreaceae</taxon>
        <taxon>Cladobotryum</taxon>
    </lineage>
</organism>
<keyword evidence="2" id="KW-1133">Transmembrane helix</keyword>
<dbReference type="InterPro" id="IPR002889">
    <property type="entry name" value="WSC_carb-bd"/>
</dbReference>
<feature type="compositionally biased region" description="Basic and acidic residues" evidence="1">
    <location>
        <begin position="83"/>
        <end position="93"/>
    </location>
</feature>
<feature type="region of interest" description="Disordered" evidence="1">
    <location>
        <begin position="120"/>
        <end position="139"/>
    </location>
</feature>
<dbReference type="Pfam" id="PF01822">
    <property type="entry name" value="WSC"/>
    <property type="match status" value="1"/>
</dbReference>
<evidence type="ECO:0000259" key="4">
    <source>
        <dbReference type="PROSITE" id="PS51212"/>
    </source>
</evidence>
<dbReference type="InterPro" id="IPR002156">
    <property type="entry name" value="RNaseH_domain"/>
</dbReference>
<feature type="compositionally biased region" description="Low complexity" evidence="1">
    <location>
        <begin position="615"/>
        <end position="637"/>
    </location>
</feature>
<dbReference type="Proteomes" id="UP001338125">
    <property type="component" value="Unassembled WGS sequence"/>
</dbReference>
<gene>
    <name evidence="5" type="ORF">PT974_05932</name>
</gene>
<dbReference type="InterPro" id="IPR012337">
    <property type="entry name" value="RNaseH-like_sf"/>
</dbReference>
<evidence type="ECO:0000259" key="3">
    <source>
        <dbReference type="PROSITE" id="PS50879"/>
    </source>
</evidence>
<dbReference type="PROSITE" id="PS50879">
    <property type="entry name" value="RNASE_H_1"/>
    <property type="match status" value="1"/>
</dbReference>
<feature type="region of interest" description="Disordered" evidence="1">
    <location>
        <begin position="181"/>
        <end position="237"/>
    </location>
</feature>
<keyword evidence="2" id="KW-0472">Membrane</keyword>
<feature type="compositionally biased region" description="Low complexity" evidence="1">
    <location>
        <begin position="219"/>
        <end position="230"/>
    </location>
</feature>
<dbReference type="Gene3D" id="3.30.420.10">
    <property type="entry name" value="Ribonuclease H-like superfamily/Ribonuclease H"/>
    <property type="match status" value="1"/>
</dbReference>
<feature type="domain" description="WSC" evidence="4">
    <location>
        <begin position="649"/>
        <end position="743"/>
    </location>
</feature>
<dbReference type="PANTHER" id="PTHR33481">
    <property type="entry name" value="REVERSE TRANSCRIPTASE"/>
    <property type="match status" value="1"/>
</dbReference>
<proteinExistence type="predicted"/>
<evidence type="ECO:0000313" key="6">
    <source>
        <dbReference type="Proteomes" id="UP001338125"/>
    </source>
</evidence>
<feature type="domain" description="RNase H type-1" evidence="3">
    <location>
        <begin position="1099"/>
        <end position="1229"/>
    </location>
</feature>
<feature type="region of interest" description="Disordered" evidence="1">
    <location>
        <begin position="615"/>
        <end position="647"/>
    </location>
</feature>
<feature type="region of interest" description="Disordered" evidence="1">
    <location>
        <begin position="83"/>
        <end position="111"/>
    </location>
</feature>
<feature type="region of interest" description="Disordered" evidence="1">
    <location>
        <begin position="462"/>
        <end position="516"/>
    </location>
</feature>
<keyword evidence="2" id="KW-0812">Transmembrane</keyword>
<evidence type="ECO:0000256" key="2">
    <source>
        <dbReference type="SAM" id="Phobius"/>
    </source>
</evidence>
<evidence type="ECO:0000256" key="1">
    <source>
        <dbReference type="SAM" id="MobiDB-lite"/>
    </source>
</evidence>
<dbReference type="InterPro" id="IPR036397">
    <property type="entry name" value="RNaseH_sf"/>
</dbReference>
<dbReference type="PANTHER" id="PTHR33481:SF1">
    <property type="entry name" value="ENDONUCLEASE_EXONUCLEASE_PHOSPHATASE DOMAIN-CONTAINING PROTEIN-RELATED"/>
    <property type="match status" value="1"/>
</dbReference>
<dbReference type="SUPFAM" id="SSF53098">
    <property type="entry name" value="Ribonuclease H-like"/>
    <property type="match status" value="1"/>
</dbReference>
<protein>
    <submittedName>
        <fullName evidence="5">Xylosyltransferase oxt</fullName>
    </submittedName>
</protein>
<dbReference type="CDD" id="cd09276">
    <property type="entry name" value="Rnase_HI_RT_non_LTR"/>
    <property type="match status" value="1"/>
</dbReference>
<name>A0ABR0SL42_9HYPO</name>
<accession>A0ABR0SL42</accession>
<reference evidence="5 6" key="1">
    <citation type="submission" date="2024-01" db="EMBL/GenBank/DDBJ databases">
        <title>Complete genome of Cladobotryum mycophilum ATHUM6906.</title>
        <authorList>
            <person name="Christinaki A.C."/>
            <person name="Myridakis A.I."/>
            <person name="Kouvelis V.N."/>
        </authorList>
    </citation>
    <scope>NUCLEOTIDE SEQUENCE [LARGE SCALE GENOMIC DNA]</scope>
    <source>
        <strain evidence="5 6">ATHUM6906</strain>
    </source>
</reference>
<sequence length="1379" mass="147760">MSTQLHNHRGSAWPEPRSSAYRRTLAFSGLLLLLLVVLSTLKLISVETTKLEKRGLNKRQFQLGGILGGAFVEIAVAATPNESHDANSAHLDHTTSQSTPNTTSQPTASQGKATITLSGVTSPTSVDASTKSNHPQSGDQNRLLEALTSAVRAVIQGSALHPSAAPNNDRGSLVSDLVADRSIRSGPDPSPPSKPSLASPRVVLSGVSQDRVTKSDYITTNNQATSTQANEPTSRSMPSIGILGGLVRGSLRSGALRRAAPDPAHQDPSSDDISLLNCLSNMVAEISKIDPAAAARLIDAVLEALHVNSSAVASVVPQVAGQASVNPADMLPLIIPAVANAIGQRLHHDSSTEPLDKAQILNDVLQQGTTIINELSKATGGLVDPALQSVLNQVASIISAAANYLNQPLCAISQVRNGVPYDVIVPCDSAKAAPVTTSNSGPSTASSQPVSNSIVTLVLPSSYMQPGDQTPSPTQTSATSGVENTNNAASSSQTQQGSGNGTPASPTKSDDASTRIPSDCPVVGPCPTCPSCTQCPSNTCSTSASSSPGGQQSPDPSVGPCPGRGFKCADCPDGWFCPPQETPAQAAPCGLGWPCYHCSSGWYCTAEPSASKTSSSIATTVPSSSLVPTSTGDGATPTSPPTPSDLPEGWTYLGCFQDAISRTLLGGKPIDLLRGDMSDGRCIGHCTEEGYKYAGTENGKECWCGNSVRDNAVRLPETQCSTPCQGTEGFCGGNWAISVYQCASANDASYGSVSHLLAAFKAANGSPISPILFLLYTQPIYLLGNRSGRFGYADDTAILRIGNTIEETVSLANADVAELSQWGTENAVSFDPDKTEVMHFARHKKQIQEAPPVLQGTIEKQPEPAMRWLGIWFDSSLCFRAHVDKWATKALTLAHHLRSLTNTQRGPLPKAVRRAVLGCIEPILLYGIEAWYPGLTRPSVYRQSKGVIVNSRILHLHKRLSRPLLKGIRAILPTWDSTPLPVLYRESGILPIDQLIEARRLRFATRLLRLDHRHPLAQRLQKTNPSRESWLSCIKPQWVLQGYASKPRKSPSRLERTAALIDAKCPRPRLLLKDTKAITDPFPSKEKATELLNQWASEARDYLIVYSDGSQLQDSATGWGFVILRDGQLLQSGHGRLGLAEVYDGEIRGALEGLRAAAQIQNGEKITVCIDSTAALTSLMGTPSDSSQAEALAFQELATELRVSLCWCPGHMGIPGNEMADEQAKLGASLPNNNNTITLAAARRIARRKPLTAFQQWWKKEAPASYQRLQLQVTLREPPELSLTRNNLHRLIAARSGHGDFADYYTHKYPGSTATRTCSCGRNKTLDHIFYCRKVNPKHRIKLGLMPSVTIAQYLGPDFERFIKLVNETGFFQKICPRN</sequence>
<keyword evidence="6" id="KW-1185">Reference proteome</keyword>
<feature type="compositionally biased region" description="Low complexity" evidence="1">
    <location>
        <begin position="469"/>
        <end position="497"/>
    </location>
</feature>
<feature type="compositionally biased region" description="Low complexity" evidence="1">
    <location>
        <begin position="94"/>
        <end position="110"/>
    </location>
</feature>
<evidence type="ECO:0000313" key="5">
    <source>
        <dbReference type="EMBL" id="KAK5992521.1"/>
    </source>
</evidence>
<dbReference type="SMART" id="SM00321">
    <property type="entry name" value="WSC"/>
    <property type="match status" value="1"/>
</dbReference>
<dbReference type="Pfam" id="PF00075">
    <property type="entry name" value="RNase_H"/>
    <property type="match status" value="1"/>
</dbReference>
<dbReference type="PROSITE" id="PS51212">
    <property type="entry name" value="WSC"/>
    <property type="match status" value="1"/>
</dbReference>
<dbReference type="EMBL" id="JAVFKD010000012">
    <property type="protein sequence ID" value="KAK5992521.1"/>
    <property type="molecule type" value="Genomic_DNA"/>
</dbReference>
<comment type="caution">
    <text evidence="5">The sequence shown here is derived from an EMBL/GenBank/DDBJ whole genome shotgun (WGS) entry which is preliminary data.</text>
</comment>